<protein>
    <submittedName>
        <fullName evidence="1">Uncharacterized protein</fullName>
    </submittedName>
</protein>
<dbReference type="EMBL" id="CM042011">
    <property type="protein sequence ID" value="KAI3768806.1"/>
    <property type="molecule type" value="Genomic_DNA"/>
</dbReference>
<evidence type="ECO:0000313" key="2">
    <source>
        <dbReference type="Proteomes" id="UP001055811"/>
    </source>
</evidence>
<dbReference type="Proteomes" id="UP001055811">
    <property type="component" value="Linkage Group LG03"/>
</dbReference>
<gene>
    <name evidence="1" type="ORF">L2E82_19641</name>
</gene>
<reference evidence="2" key="1">
    <citation type="journal article" date="2022" name="Mol. Ecol. Resour.">
        <title>The genomes of chicory, endive, great burdock and yacon provide insights into Asteraceae palaeo-polyploidization history and plant inulin production.</title>
        <authorList>
            <person name="Fan W."/>
            <person name="Wang S."/>
            <person name="Wang H."/>
            <person name="Wang A."/>
            <person name="Jiang F."/>
            <person name="Liu H."/>
            <person name="Zhao H."/>
            <person name="Xu D."/>
            <person name="Zhang Y."/>
        </authorList>
    </citation>
    <scope>NUCLEOTIDE SEQUENCE [LARGE SCALE GENOMIC DNA]</scope>
    <source>
        <strain evidence="2">cv. Punajuju</strain>
    </source>
</reference>
<reference evidence="1 2" key="2">
    <citation type="journal article" date="2022" name="Mol. Ecol. Resour.">
        <title>The genomes of chicory, endive, great burdock and yacon provide insights into Asteraceae paleo-polyploidization history and plant inulin production.</title>
        <authorList>
            <person name="Fan W."/>
            <person name="Wang S."/>
            <person name="Wang H."/>
            <person name="Wang A."/>
            <person name="Jiang F."/>
            <person name="Liu H."/>
            <person name="Zhao H."/>
            <person name="Xu D."/>
            <person name="Zhang Y."/>
        </authorList>
    </citation>
    <scope>NUCLEOTIDE SEQUENCE [LARGE SCALE GENOMIC DNA]</scope>
    <source>
        <strain evidence="2">cv. Punajuju</strain>
        <tissue evidence="1">Leaves</tissue>
    </source>
</reference>
<keyword evidence="2" id="KW-1185">Reference proteome</keyword>
<comment type="caution">
    <text evidence="1">The sequence shown here is derived from an EMBL/GenBank/DDBJ whole genome shotgun (WGS) entry which is preliminary data.</text>
</comment>
<sequence length="145" mass="15572">MKEVVNIWNMSGQDTPEPKDNASATAAVLPGNPTIQEGEKSQKVSVEELASLEHVDNNGIDLETGEYVTDTNYNHPVTLINDKSKSDFGPLNGLVASGCFGPFPTISRQPKFVIPSPWCEAAPISPTNVIKETRVHGSVVKAKAN</sequence>
<proteinExistence type="predicted"/>
<accession>A0ACB9FDM8</accession>
<organism evidence="1 2">
    <name type="scientific">Cichorium intybus</name>
    <name type="common">Chicory</name>
    <dbReference type="NCBI Taxonomy" id="13427"/>
    <lineage>
        <taxon>Eukaryota</taxon>
        <taxon>Viridiplantae</taxon>
        <taxon>Streptophyta</taxon>
        <taxon>Embryophyta</taxon>
        <taxon>Tracheophyta</taxon>
        <taxon>Spermatophyta</taxon>
        <taxon>Magnoliopsida</taxon>
        <taxon>eudicotyledons</taxon>
        <taxon>Gunneridae</taxon>
        <taxon>Pentapetalae</taxon>
        <taxon>asterids</taxon>
        <taxon>campanulids</taxon>
        <taxon>Asterales</taxon>
        <taxon>Asteraceae</taxon>
        <taxon>Cichorioideae</taxon>
        <taxon>Cichorieae</taxon>
        <taxon>Cichoriinae</taxon>
        <taxon>Cichorium</taxon>
    </lineage>
</organism>
<evidence type="ECO:0000313" key="1">
    <source>
        <dbReference type="EMBL" id="KAI3768806.1"/>
    </source>
</evidence>
<name>A0ACB9FDM8_CICIN</name>